<protein>
    <submittedName>
        <fullName evidence="1">Uncharacterized protein</fullName>
    </submittedName>
</protein>
<evidence type="ECO:0000313" key="1">
    <source>
        <dbReference type="EMBL" id="KAK9046527.1"/>
    </source>
</evidence>
<keyword evidence="2" id="KW-1185">Reference proteome</keyword>
<dbReference type="EMBL" id="JBBPBN010000001">
    <property type="protein sequence ID" value="KAK9046527.1"/>
    <property type="molecule type" value="Genomic_DNA"/>
</dbReference>
<proteinExistence type="predicted"/>
<name>A0ABR2U9Y0_9ROSI</name>
<comment type="caution">
    <text evidence="1">The sequence shown here is derived from an EMBL/GenBank/DDBJ whole genome shotgun (WGS) entry which is preliminary data.</text>
</comment>
<sequence>MAQLETTLVERKKTLEIAKKSYEVINDLNEELKALTMEETSRGMEKPSNGRKKAKFVRRSQKCLVYGRPHMEHIATTEGRDREQLLIEAAPEEVQVEASAREAEPQTENLLAASGITLVAQSVTVEHTGAQRRKESLV</sequence>
<gene>
    <name evidence="1" type="ORF">V6N11_052414</name>
</gene>
<reference evidence="1 2" key="1">
    <citation type="journal article" date="2024" name="G3 (Bethesda)">
        <title>Genome assembly of Hibiscus sabdariffa L. provides insights into metabolisms of medicinal natural products.</title>
        <authorList>
            <person name="Kim T."/>
        </authorList>
    </citation>
    <scope>NUCLEOTIDE SEQUENCE [LARGE SCALE GENOMIC DNA]</scope>
    <source>
        <strain evidence="1">TK-2024</strain>
        <tissue evidence="1">Old leaves</tissue>
    </source>
</reference>
<accession>A0ABR2U9Y0</accession>
<dbReference type="Proteomes" id="UP001396334">
    <property type="component" value="Unassembled WGS sequence"/>
</dbReference>
<organism evidence="1 2">
    <name type="scientific">Hibiscus sabdariffa</name>
    <name type="common">roselle</name>
    <dbReference type="NCBI Taxonomy" id="183260"/>
    <lineage>
        <taxon>Eukaryota</taxon>
        <taxon>Viridiplantae</taxon>
        <taxon>Streptophyta</taxon>
        <taxon>Embryophyta</taxon>
        <taxon>Tracheophyta</taxon>
        <taxon>Spermatophyta</taxon>
        <taxon>Magnoliopsida</taxon>
        <taxon>eudicotyledons</taxon>
        <taxon>Gunneridae</taxon>
        <taxon>Pentapetalae</taxon>
        <taxon>rosids</taxon>
        <taxon>malvids</taxon>
        <taxon>Malvales</taxon>
        <taxon>Malvaceae</taxon>
        <taxon>Malvoideae</taxon>
        <taxon>Hibiscus</taxon>
    </lineage>
</organism>
<evidence type="ECO:0000313" key="2">
    <source>
        <dbReference type="Proteomes" id="UP001396334"/>
    </source>
</evidence>